<proteinExistence type="predicted"/>
<organism evidence="1 2">
    <name type="scientific">Allacma fusca</name>
    <dbReference type="NCBI Taxonomy" id="39272"/>
    <lineage>
        <taxon>Eukaryota</taxon>
        <taxon>Metazoa</taxon>
        <taxon>Ecdysozoa</taxon>
        <taxon>Arthropoda</taxon>
        <taxon>Hexapoda</taxon>
        <taxon>Collembola</taxon>
        <taxon>Symphypleona</taxon>
        <taxon>Sminthuridae</taxon>
        <taxon>Allacma</taxon>
    </lineage>
</organism>
<keyword evidence="2" id="KW-1185">Reference proteome</keyword>
<reference evidence="1" key="1">
    <citation type="submission" date="2021-06" db="EMBL/GenBank/DDBJ databases">
        <authorList>
            <person name="Hodson N. C."/>
            <person name="Mongue J. A."/>
            <person name="Jaron S. K."/>
        </authorList>
    </citation>
    <scope>NUCLEOTIDE SEQUENCE</scope>
</reference>
<evidence type="ECO:0000313" key="2">
    <source>
        <dbReference type="Proteomes" id="UP000708208"/>
    </source>
</evidence>
<feature type="non-terminal residue" evidence="1">
    <location>
        <position position="20"/>
    </location>
</feature>
<comment type="caution">
    <text evidence="1">The sequence shown here is derived from an EMBL/GenBank/DDBJ whole genome shotgun (WGS) entry which is preliminary data.</text>
</comment>
<protein>
    <submittedName>
        <fullName evidence="1">Uncharacterized protein</fullName>
    </submittedName>
</protein>
<feature type="non-terminal residue" evidence="1">
    <location>
        <position position="1"/>
    </location>
</feature>
<gene>
    <name evidence="1" type="ORF">AFUS01_LOCUS26208</name>
</gene>
<dbReference type="EMBL" id="CAJVCH010346524">
    <property type="protein sequence ID" value="CAG7815535.1"/>
    <property type="molecule type" value="Genomic_DNA"/>
</dbReference>
<dbReference type="AlphaFoldDB" id="A0A8J2KIM4"/>
<sequence length="20" mass="2377">YIHSFNCPRPDLRHVSSAYN</sequence>
<evidence type="ECO:0000313" key="1">
    <source>
        <dbReference type="EMBL" id="CAG7815535.1"/>
    </source>
</evidence>
<dbReference type="Proteomes" id="UP000708208">
    <property type="component" value="Unassembled WGS sequence"/>
</dbReference>
<name>A0A8J2KIM4_9HEXA</name>
<accession>A0A8J2KIM4</accession>